<dbReference type="Pfam" id="PF13715">
    <property type="entry name" value="CarbopepD_reg_2"/>
    <property type="match status" value="1"/>
</dbReference>
<dbReference type="eggNOG" id="COG1629">
    <property type="taxonomic scope" value="Bacteria"/>
</dbReference>
<evidence type="ECO:0000256" key="8">
    <source>
        <dbReference type="SAM" id="SignalP"/>
    </source>
</evidence>
<dbReference type="NCBIfam" id="TIGR04057">
    <property type="entry name" value="SusC_RagA_signa"/>
    <property type="match status" value="1"/>
</dbReference>
<dbReference type="HOGENOM" id="CLU_004317_2_1_10"/>
<name>D2QL95_SPILD</name>
<evidence type="ECO:0000313" key="11">
    <source>
        <dbReference type="Proteomes" id="UP000002028"/>
    </source>
</evidence>
<protein>
    <submittedName>
        <fullName evidence="10">TonB-dependent receptor plug</fullName>
    </submittedName>
</protein>
<dbReference type="STRING" id="504472.Slin_3031"/>
<dbReference type="GO" id="GO:0009279">
    <property type="term" value="C:cell outer membrane"/>
    <property type="evidence" value="ECO:0007669"/>
    <property type="project" value="UniProtKB-SubCell"/>
</dbReference>
<keyword evidence="2 7" id="KW-0813">Transport</keyword>
<keyword evidence="8" id="KW-0732">Signal</keyword>
<evidence type="ECO:0000256" key="3">
    <source>
        <dbReference type="ARBA" id="ARBA00022452"/>
    </source>
</evidence>
<dbReference type="NCBIfam" id="TIGR04056">
    <property type="entry name" value="OMP_RagA_SusC"/>
    <property type="match status" value="1"/>
</dbReference>
<keyword evidence="4 7" id="KW-0812">Transmembrane</keyword>
<evidence type="ECO:0000256" key="6">
    <source>
        <dbReference type="ARBA" id="ARBA00023237"/>
    </source>
</evidence>
<feature type="signal peptide" evidence="8">
    <location>
        <begin position="1"/>
        <end position="22"/>
    </location>
</feature>
<evidence type="ECO:0000256" key="5">
    <source>
        <dbReference type="ARBA" id="ARBA00023136"/>
    </source>
</evidence>
<dbReference type="InterPro" id="IPR012910">
    <property type="entry name" value="Plug_dom"/>
</dbReference>
<keyword evidence="3 7" id="KW-1134">Transmembrane beta strand</keyword>
<dbReference type="PROSITE" id="PS52016">
    <property type="entry name" value="TONB_DEPENDENT_REC_3"/>
    <property type="match status" value="1"/>
</dbReference>
<dbReference type="InterPro" id="IPR023996">
    <property type="entry name" value="TonB-dep_OMP_SusC/RagA"/>
</dbReference>
<keyword evidence="5 7" id="KW-0472">Membrane</keyword>
<dbReference type="InterPro" id="IPR008969">
    <property type="entry name" value="CarboxyPept-like_regulatory"/>
</dbReference>
<evidence type="ECO:0000313" key="10">
    <source>
        <dbReference type="EMBL" id="ADB39042.1"/>
    </source>
</evidence>
<dbReference type="InterPro" id="IPR023997">
    <property type="entry name" value="TonB-dep_OMP_SusC/RagA_CS"/>
</dbReference>
<evidence type="ECO:0000256" key="7">
    <source>
        <dbReference type="PROSITE-ProRule" id="PRU01360"/>
    </source>
</evidence>
<dbReference type="InterPro" id="IPR037066">
    <property type="entry name" value="Plug_dom_sf"/>
</dbReference>
<sequence>MQKHLLYFKILVLTLLTTLSFAQSVEVKGRITGEGGAPIYGANVVVKGSRQGAISDEKGDYRIQVPKGSTLTVSFIGYVAKDVVVGNSSVINVSLAPQSSVLDEVVVTALGIKKEKKALGYSVSEVKGEELTQARTVNVANSLQGRVAGLNIANTATGPGGSARIIIRGNGSISGNNQPLIVVDGTPINNDNQGSAGMWGGGDGGDGISSLNPDEIETISVLKGATASALYGSRASNGVILVTTKGGKANKGIGVEVNSNFVGESLLLPTYKDYQYEYGMGNNGIKPTTIAEALTSNSWGSKLDGSSVIQFDGVSRPYSAVRDNQQNFYRVGSTFTNSVALTGATESMTYRLSMNDLNNKAVVPNSGLRRNNFALNLNANLGKNLSVVTNVKYILERTNNRPRLSDSPGSATYALNAMPTSLGIAALEQSRYNADGSEKTWSDNIYIQNPYIAAYDWRQEDKKGRIIGVIEPRYNFTDWLFLRGRLGFDNFNYRNLSITPYGTPFQPRGGMNVANRNFTETNTELLLGVNRKFGEAFGVNALFGGNLMRQVYQNSNYGGNNFNIPYFYDISNIDPAARNSSENYIEKRINSVYGSAEFSYKGYLFVTATARNDWFSTLAKGNNSILYPSVGGSFVLSEAVRMPKAVNYLKFRGSWAQAGGDTDPYNLSLYYGLAGAHLGAPLAQINGDRVPNSNLQPLTSTTSEAGLETRLFNNKLSIDFAVYSRKTTNDIVGATISNTSGYNSALFNVGEISNKGIELLLTYRLASSKDFSWDASFNMGYNKSEVVSLYGNLTTLRVDENRTRIAYIHQDVGLPYSQVKGFTYKRNSAGAIVYDSQGYPMQGDLVNFGTGVAPTTLGFNNSFRYKGIGISFLIDGKFGGVIYSGTNAYANRRGLLKSTLEGRETGIVGVGVNEKGEPNTVKVPAQQYYERLFNIADPFVYSADFLKLRQVIIDYTIPARVFGKSPIKGASISIVGRNLAILMKHTPNIDPESTYNNSNAQGLELAGVPATRTLGVNLNLKF</sequence>
<reference evidence="10 11" key="1">
    <citation type="journal article" date="2010" name="Stand. Genomic Sci.">
        <title>Complete genome sequence of Spirosoma linguale type strain (1).</title>
        <authorList>
            <person name="Lail K."/>
            <person name="Sikorski J."/>
            <person name="Saunders E."/>
            <person name="Lapidus A."/>
            <person name="Glavina Del Rio T."/>
            <person name="Copeland A."/>
            <person name="Tice H."/>
            <person name="Cheng J.-F."/>
            <person name="Lucas S."/>
            <person name="Nolan M."/>
            <person name="Bruce D."/>
            <person name="Goodwin L."/>
            <person name="Pitluck S."/>
            <person name="Ivanova N."/>
            <person name="Mavromatis K."/>
            <person name="Ovchinnikova G."/>
            <person name="Pati A."/>
            <person name="Chen A."/>
            <person name="Palaniappan K."/>
            <person name="Land M."/>
            <person name="Hauser L."/>
            <person name="Chang Y.-J."/>
            <person name="Jeffries C.D."/>
            <person name="Chain P."/>
            <person name="Brettin T."/>
            <person name="Detter J.C."/>
            <person name="Schuetze A."/>
            <person name="Rohde M."/>
            <person name="Tindall B.J."/>
            <person name="Goeker M."/>
            <person name="Bristow J."/>
            <person name="Eisen J.A."/>
            <person name="Markowitz V."/>
            <person name="Hugenholtz P."/>
            <person name="Kyrpides N.C."/>
            <person name="Klenk H.-P."/>
            <person name="Chen F."/>
        </authorList>
    </citation>
    <scope>NUCLEOTIDE SEQUENCE [LARGE SCALE GENOMIC DNA]</scope>
    <source>
        <strain evidence="11">ATCC 33905 / DSM 74 / LMG 10896 / Claus 1</strain>
    </source>
</reference>
<accession>D2QL95</accession>
<dbReference type="RefSeq" id="WP_012927570.1">
    <property type="nucleotide sequence ID" value="NC_013730.1"/>
</dbReference>
<evidence type="ECO:0000256" key="2">
    <source>
        <dbReference type="ARBA" id="ARBA00022448"/>
    </source>
</evidence>
<dbReference type="KEGG" id="sli:Slin_3031"/>
<dbReference type="Proteomes" id="UP000002028">
    <property type="component" value="Chromosome"/>
</dbReference>
<dbReference type="AlphaFoldDB" id="D2QL95"/>
<keyword evidence="11" id="KW-1185">Reference proteome</keyword>
<dbReference type="eggNOG" id="COG4773">
    <property type="taxonomic scope" value="Bacteria"/>
</dbReference>
<organism evidence="10 11">
    <name type="scientific">Spirosoma linguale (strain ATCC 33905 / DSM 74 / LMG 10896 / Claus 1)</name>
    <dbReference type="NCBI Taxonomy" id="504472"/>
    <lineage>
        <taxon>Bacteria</taxon>
        <taxon>Pseudomonadati</taxon>
        <taxon>Bacteroidota</taxon>
        <taxon>Cytophagia</taxon>
        <taxon>Cytophagales</taxon>
        <taxon>Cytophagaceae</taxon>
        <taxon>Spirosoma</taxon>
    </lineage>
</organism>
<dbReference type="InterPro" id="IPR036942">
    <property type="entry name" value="Beta-barrel_TonB_sf"/>
</dbReference>
<feature type="chain" id="PRO_5003033946" evidence="8">
    <location>
        <begin position="23"/>
        <end position="1022"/>
    </location>
</feature>
<feature type="domain" description="TonB-dependent receptor plug" evidence="9">
    <location>
        <begin position="117"/>
        <end position="239"/>
    </location>
</feature>
<comment type="similarity">
    <text evidence="7">Belongs to the TonB-dependent receptor family.</text>
</comment>
<dbReference type="SUPFAM" id="SSF49464">
    <property type="entry name" value="Carboxypeptidase regulatory domain-like"/>
    <property type="match status" value="1"/>
</dbReference>
<gene>
    <name evidence="10" type="ordered locus">Slin_3031</name>
</gene>
<dbReference type="EMBL" id="CP001769">
    <property type="protein sequence ID" value="ADB39042.1"/>
    <property type="molecule type" value="Genomic_DNA"/>
</dbReference>
<dbReference type="InterPro" id="IPR039426">
    <property type="entry name" value="TonB-dep_rcpt-like"/>
</dbReference>
<dbReference type="Gene3D" id="2.170.130.10">
    <property type="entry name" value="TonB-dependent receptor, plug domain"/>
    <property type="match status" value="1"/>
</dbReference>
<evidence type="ECO:0000256" key="4">
    <source>
        <dbReference type="ARBA" id="ARBA00022692"/>
    </source>
</evidence>
<dbReference type="Pfam" id="PF07715">
    <property type="entry name" value="Plug"/>
    <property type="match status" value="1"/>
</dbReference>
<dbReference type="Gene3D" id="2.60.40.1120">
    <property type="entry name" value="Carboxypeptidase-like, regulatory domain"/>
    <property type="match status" value="1"/>
</dbReference>
<keyword evidence="6 7" id="KW-0998">Cell outer membrane</keyword>
<comment type="subcellular location">
    <subcellularLocation>
        <location evidence="1 7">Cell outer membrane</location>
        <topology evidence="1 7">Multi-pass membrane protein</topology>
    </subcellularLocation>
</comment>
<dbReference type="Gene3D" id="2.40.170.20">
    <property type="entry name" value="TonB-dependent receptor, beta-barrel domain"/>
    <property type="match status" value="1"/>
</dbReference>
<evidence type="ECO:0000259" key="9">
    <source>
        <dbReference type="Pfam" id="PF07715"/>
    </source>
</evidence>
<proteinExistence type="inferred from homology"/>
<keyword evidence="10" id="KW-0675">Receptor</keyword>
<evidence type="ECO:0000256" key="1">
    <source>
        <dbReference type="ARBA" id="ARBA00004571"/>
    </source>
</evidence>
<dbReference type="SUPFAM" id="SSF56935">
    <property type="entry name" value="Porins"/>
    <property type="match status" value="1"/>
</dbReference>